<protein>
    <submittedName>
        <fullName evidence="1">Ubiquitin-specific protease ubp2</fullName>
        <ecNumber evidence="1">3.4.19.12</ecNumber>
    </submittedName>
</protein>
<evidence type="ECO:0000313" key="1">
    <source>
        <dbReference type="EMBL" id="KAK8221867.1"/>
    </source>
</evidence>
<keyword evidence="1" id="KW-0645">Protease</keyword>
<dbReference type="Proteomes" id="UP001320706">
    <property type="component" value="Unassembled WGS sequence"/>
</dbReference>
<keyword evidence="1" id="KW-0378">Hydrolase</keyword>
<sequence length="1375" mass="154146">MSSQGSPGKTAPKLLHDLLRYDPTKTFANYNVLTDLPLPLDENQPAPQVSKDSCLHEFVTKVGQSALPAQDDRPGKSSVYKVAAVCKKCRVHVDLVVDYRGSNGWNLCPNADFPLHHFRTIKAPPPQDVAGKPLRYRFECSAQGCSAILDFSYGAPTVSDTDLTLLTDEVALHRRYEATINYDPERKGVKRATPVDALYRLRRYINDSLEKDTARRQFPAINKRFMEAFGDECNELLQRLGFKYANLEGPTWILPSPGLPVDSLTTNPARDALEDYSIELQCVIDRLCAVQGFSDPAGSKPAWRDSFEDFARALASQGYETYAETNVWKTRSQTAASGDPIIYASLGALRDFSDALMIFAYDRQTACNPKSTPYYFDCLQAIANDRQTEALQMKVASLASQNVIGQNDITAAYKYFDINPAHSNVFNDEFIIGKYLSRRGDTAASGQQYLRMMLERLGHARNSQALLDAASDTVETYSQALAWLGADESQSDDYITALFTVKTNDNPDNVETGRKAVSIIAKERNSEMLNNWLLTGEIKETSMDITAARKHLRIPDETVINEIDQEMLELMFSSARDDKPGTQTDQAIEAVMKARNEQPTAPAHATEDWPVGLRSHGNTCYLNSLLQYYFTIKPLREMVLNFDEYKFDLQSNGGKVERVGGRKVKPYEIEAYQNFVGDLRHLFDRMIEEPGTEVKPEADLVCHAFLKAEDPNATGVSTPAQSQASAGGEDRKDVDMDAPEPEKTADQSIESATAEDRDAPQQPAPAAPNSHSATAEAIFQDVPTIPIPALPSKMPPSPPASDKEDSEKAPPLPPRTREPTPAHPKTNFELAQEAARSQQDVTEVMDTILFRLRCAIKSKGMDKEEEQLDDFRDLFHVRIADKTYVDGKDEPITTEQSFYDITLTVPTGPTDIYSELDRVFDLQKLDHAGKQVKQYKTLQLLPPVLQIQIPRNTFDFAEKKFKKVLHPIRLEDTIYLDRYAESDDPSVLERRQQCWGWSKQLRSIQAEKEIIGQTSMDIEGPEALAATGDFLSTLEGLNNGFKSVDMDPIDVQSDLATALSQESEVQRQRLQAIDAQIAELQTKVNAQFEGLDKLKYRLQAVFFHRGGAGSGHYWTFIHDFKNDIWRKYNDERVEEVTNVQDIFNADTTIQGTPTYVVYVKDDLKDQYAEAVCRHPKQAPEQDVQMQDVSQSGPKSQMEALDPNLVAEHGVSEKAEGGWDNTAAFWGQDPASSSELCIDPALLESPRPQARKLRSLRPKPPPPPPPPARSDTPSPLSQPKARSPPPPPPSDPPLSPTKRMHIPEEPKSPDKKQRRWDVIKHKAAKNFDVLPRHAHEAAALKQEGSKHEKHKEATTLKREDSKNEKHKVRFRDRMLK</sequence>
<organism evidence="1 2">
    <name type="scientific">Zalaria obscura</name>
    <dbReference type="NCBI Taxonomy" id="2024903"/>
    <lineage>
        <taxon>Eukaryota</taxon>
        <taxon>Fungi</taxon>
        <taxon>Dikarya</taxon>
        <taxon>Ascomycota</taxon>
        <taxon>Pezizomycotina</taxon>
        <taxon>Dothideomycetes</taxon>
        <taxon>Dothideomycetidae</taxon>
        <taxon>Dothideales</taxon>
        <taxon>Zalariaceae</taxon>
        <taxon>Zalaria</taxon>
    </lineage>
</organism>
<comment type="caution">
    <text evidence="1">The sequence shown here is derived from an EMBL/GenBank/DDBJ whole genome shotgun (WGS) entry which is preliminary data.</text>
</comment>
<evidence type="ECO:0000313" key="2">
    <source>
        <dbReference type="Proteomes" id="UP001320706"/>
    </source>
</evidence>
<name>A0ACC3SQ04_9PEZI</name>
<proteinExistence type="predicted"/>
<reference evidence="1" key="1">
    <citation type="submission" date="2024-02" db="EMBL/GenBank/DDBJ databases">
        <title>Metagenome Assembled Genome of Zalaria obscura JY119.</title>
        <authorList>
            <person name="Vighnesh L."/>
            <person name="Jagadeeshwari U."/>
            <person name="Venkata Ramana C."/>
            <person name="Sasikala C."/>
        </authorList>
    </citation>
    <scope>NUCLEOTIDE SEQUENCE</scope>
    <source>
        <strain evidence="1">JY119</strain>
    </source>
</reference>
<dbReference type="EC" id="3.4.19.12" evidence="1"/>
<keyword evidence="2" id="KW-1185">Reference proteome</keyword>
<gene>
    <name evidence="1" type="primary">UBP2</name>
    <name evidence="1" type="ORF">M8818_000032</name>
</gene>
<accession>A0ACC3SQ04</accession>
<dbReference type="EMBL" id="JAMKPW020000001">
    <property type="protein sequence ID" value="KAK8221867.1"/>
    <property type="molecule type" value="Genomic_DNA"/>
</dbReference>